<gene>
    <name evidence="1" type="primary">ORF69954</name>
</gene>
<feature type="non-terminal residue" evidence="1">
    <location>
        <position position="1"/>
    </location>
</feature>
<feature type="non-terminal residue" evidence="1">
    <location>
        <position position="99"/>
    </location>
</feature>
<dbReference type="EMBL" id="HACG01022491">
    <property type="protein sequence ID" value="CEK69356.1"/>
    <property type="molecule type" value="Transcribed_RNA"/>
</dbReference>
<evidence type="ECO:0000313" key="1">
    <source>
        <dbReference type="EMBL" id="CEK69356.1"/>
    </source>
</evidence>
<dbReference type="AlphaFoldDB" id="A0A0B6ZNB8"/>
<accession>A0A0B6ZNB8</accession>
<dbReference type="InterPro" id="IPR049547">
    <property type="entry name" value="WDR93_beta-prop"/>
</dbReference>
<reference evidence="1" key="1">
    <citation type="submission" date="2014-12" db="EMBL/GenBank/DDBJ databases">
        <title>Insight into the proteome of Arion vulgaris.</title>
        <authorList>
            <person name="Aradska J."/>
            <person name="Bulat T."/>
            <person name="Smidak R."/>
            <person name="Sarate P."/>
            <person name="Gangsoo J."/>
            <person name="Sialana F."/>
            <person name="Bilban M."/>
            <person name="Lubec G."/>
        </authorList>
    </citation>
    <scope>NUCLEOTIDE SEQUENCE</scope>
    <source>
        <tissue evidence="1">Skin</tissue>
    </source>
</reference>
<sequence length="99" mass="11577">QIWEQNRIEITSIKSYPIGLDCYVVITQDDMEQIRLFVFGFDTLFFVKAINENLPISNHENTSKILCQKWEASSCGHYAGFLFENTSSKEVWLEIYSFP</sequence>
<name>A0A0B6ZNB8_9EUPU</name>
<organism evidence="1">
    <name type="scientific">Arion vulgaris</name>
    <dbReference type="NCBI Taxonomy" id="1028688"/>
    <lineage>
        <taxon>Eukaryota</taxon>
        <taxon>Metazoa</taxon>
        <taxon>Spiralia</taxon>
        <taxon>Lophotrochozoa</taxon>
        <taxon>Mollusca</taxon>
        <taxon>Gastropoda</taxon>
        <taxon>Heterobranchia</taxon>
        <taxon>Euthyneura</taxon>
        <taxon>Panpulmonata</taxon>
        <taxon>Eupulmonata</taxon>
        <taxon>Stylommatophora</taxon>
        <taxon>Helicina</taxon>
        <taxon>Arionoidea</taxon>
        <taxon>Arionidae</taxon>
        <taxon>Arion</taxon>
    </lineage>
</organism>
<proteinExistence type="predicted"/>
<protein>
    <submittedName>
        <fullName evidence="1">Uncharacterized protein</fullName>
    </submittedName>
</protein>
<dbReference type="Pfam" id="PF21030">
    <property type="entry name" value="WDR93"/>
    <property type="match status" value="1"/>
</dbReference>